<dbReference type="GO" id="GO:0098542">
    <property type="term" value="P:defense response to other organism"/>
    <property type="evidence" value="ECO:0007669"/>
    <property type="project" value="InterPro"/>
</dbReference>
<dbReference type="PANTHER" id="PTHR31415:SF176">
    <property type="entry name" value="LATE EMBRYOGENESIS ABUNDANT (LEA) HYDROXYPROLINE-RICH GLYCOPROTEIN FAMILY PROTEIN-RELATED"/>
    <property type="match status" value="1"/>
</dbReference>
<dbReference type="PANTHER" id="PTHR31415">
    <property type="entry name" value="OS05G0367900 PROTEIN"/>
    <property type="match status" value="1"/>
</dbReference>
<keyword evidence="2 5" id="KW-0812">Transmembrane</keyword>
<name>A0A565CIE1_9BRAS</name>
<evidence type="ECO:0000256" key="5">
    <source>
        <dbReference type="SAM" id="Phobius"/>
    </source>
</evidence>
<accession>A0A565CIE1</accession>
<protein>
    <recommendedName>
        <fullName evidence="6">Late embryogenesis abundant protein LEA-2 subgroup domain-containing protein</fullName>
    </recommendedName>
</protein>
<evidence type="ECO:0000259" key="6">
    <source>
        <dbReference type="Pfam" id="PF03168"/>
    </source>
</evidence>
<sequence length="214" mass="23771">MTSKDCGSHHSDSSRCRKIRRRVIIPIITFLGIILFLILIIWAILQPSKPRFILQDATVFSFNVTGNPPNLLTSNFQVTISSRNPNDKIGIYYDRLDVYASYKSQQITFPTSIPPTYQGHKEVNVWSPFVGGNSIPVAPYNALSLEQDHTYGGVMLLVRIDGRVRFKVGAFITGKYHLNVRCPAYINFGNSAAGVVVGVNAVKYTLITTCSVSI</sequence>
<dbReference type="Proteomes" id="UP000489600">
    <property type="component" value="Unassembled WGS sequence"/>
</dbReference>
<dbReference type="AlphaFoldDB" id="A0A565CIE1"/>
<dbReference type="Pfam" id="PF03168">
    <property type="entry name" value="LEA_2"/>
    <property type="match status" value="1"/>
</dbReference>
<evidence type="ECO:0000256" key="2">
    <source>
        <dbReference type="ARBA" id="ARBA00022692"/>
    </source>
</evidence>
<evidence type="ECO:0000256" key="1">
    <source>
        <dbReference type="ARBA" id="ARBA00004167"/>
    </source>
</evidence>
<dbReference type="EMBL" id="CABITT030000008">
    <property type="protein sequence ID" value="VVB13437.1"/>
    <property type="molecule type" value="Genomic_DNA"/>
</dbReference>
<evidence type="ECO:0000313" key="8">
    <source>
        <dbReference type="Proteomes" id="UP000489600"/>
    </source>
</evidence>
<keyword evidence="4 5" id="KW-0472">Membrane</keyword>
<keyword evidence="8" id="KW-1185">Reference proteome</keyword>
<evidence type="ECO:0000256" key="4">
    <source>
        <dbReference type="ARBA" id="ARBA00023136"/>
    </source>
</evidence>
<organism evidence="7 8">
    <name type="scientific">Arabis nemorensis</name>
    <dbReference type="NCBI Taxonomy" id="586526"/>
    <lineage>
        <taxon>Eukaryota</taxon>
        <taxon>Viridiplantae</taxon>
        <taxon>Streptophyta</taxon>
        <taxon>Embryophyta</taxon>
        <taxon>Tracheophyta</taxon>
        <taxon>Spermatophyta</taxon>
        <taxon>Magnoliopsida</taxon>
        <taxon>eudicotyledons</taxon>
        <taxon>Gunneridae</taxon>
        <taxon>Pentapetalae</taxon>
        <taxon>rosids</taxon>
        <taxon>malvids</taxon>
        <taxon>Brassicales</taxon>
        <taxon>Brassicaceae</taxon>
        <taxon>Arabideae</taxon>
        <taxon>Arabis</taxon>
    </lineage>
</organism>
<keyword evidence="3 5" id="KW-1133">Transmembrane helix</keyword>
<evidence type="ECO:0000313" key="7">
    <source>
        <dbReference type="EMBL" id="VVB13437.1"/>
    </source>
</evidence>
<feature type="domain" description="Late embryogenesis abundant protein LEA-2 subgroup" evidence="6">
    <location>
        <begin position="79"/>
        <end position="182"/>
    </location>
</feature>
<comment type="subcellular location">
    <subcellularLocation>
        <location evidence="1">Membrane</location>
        <topology evidence="1">Single-pass membrane protein</topology>
    </subcellularLocation>
</comment>
<dbReference type="OrthoDB" id="1426517at2759"/>
<dbReference type="GO" id="GO:0005886">
    <property type="term" value="C:plasma membrane"/>
    <property type="evidence" value="ECO:0007669"/>
    <property type="project" value="TreeGrafter"/>
</dbReference>
<reference evidence="7" key="1">
    <citation type="submission" date="2019-07" db="EMBL/GenBank/DDBJ databases">
        <authorList>
            <person name="Dittberner H."/>
        </authorList>
    </citation>
    <scope>NUCLEOTIDE SEQUENCE [LARGE SCALE GENOMIC DNA]</scope>
</reference>
<proteinExistence type="predicted"/>
<feature type="transmembrane region" description="Helical" evidence="5">
    <location>
        <begin position="23"/>
        <end position="45"/>
    </location>
</feature>
<dbReference type="GO" id="GO:0009506">
    <property type="term" value="C:plasmodesma"/>
    <property type="evidence" value="ECO:0007669"/>
    <property type="project" value="TreeGrafter"/>
</dbReference>
<dbReference type="InterPro" id="IPR004864">
    <property type="entry name" value="LEA_2"/>
</dbReference>
<dbReference type="InterPro" id="IPR044839">
    <property type="entry name" value="NDR1-like"/>
</dbReference>
<comment type="caution">
    <text evidence="7">The sequence shown here is derived from an EMBL/GenBank/DDBJ whole genome shotgun (WGS) entry which is preliminary data.</text>
</comment>
<gene>
    <name evidence="7" type="ORF">ANE_LOCUS23881</name>
</gene>
<evidence type="ECO:0000256" key="3">
    <source>
        <dbReference type="ARBA" id="ARBA00022989"/>
    </source>
</evidence>